<comment type="caution">
    <text evidence="1">The sequence shown here is derived from an EMBL/GenBank/DDBJ whole genome shotgun (WGS) entry which is preliminary data.</text>
</comment>
<dbReference type="AlphaFoldDB" id="A0A3R8SH47"/>
<accession>A0A3R8SH47</accession>
<protein>
    <submittedName>
        <fullName evidence="1">Uncharacterized protein</fullName>
    </submittedName>
</protein>
<proteinExistence type="predicted"/>
<evidence type="ECO:0000313" key="2">
    <source>
        <dbReference type="Proteomes" id="UP000274117"/>
    </source>
</evidence>
<sequence length="213" mass="24831">MRLNLIHAGTSHRPNYPLSGKEFSIDYHYMPHEEVVIIGRIDPNYHFFEARASLKDTEKISSIYKDLMADQQDHVRLGTLHHLGYTYSGRLSASLISNYVGYWDTYTGLQIKQKDEHSGGHFAYFLQRHYREQVRKAELRDRSGSYVSILENYQAYLKTVDYMAYEGKVEPLRQILEQEAYVLLSQNEELVQAYKACLDLIGSLYNTYQTAIL</sequence>
<dbReference type="Proteomes" id="UP000274117">
    <property type="component" value="Unassembled WGS sequence"/>
</dbReference>
<gene>
    <name evidence="1" type="ORF">EI998_07560</name>
</gene>
<dbReference type="EMBL" id="RSDO01000012">
    <property type="protein sequence ID" value="RRR52103.1"/>
    <property type="molecule type" value="Genomic_DNA"/>
</dbReference>
<evidence type="ECO:0000313" key="1">
    <source>
        <dbReference type="EMBL" id="RRR52103.1"/>
    </source>
</evidence>
<reference evidence="1 2" key="1">
    <citation type="submission" date="2018-11" db="EMBL/GenBank/DDBJ databases">
        <authorList>
            <person name="Stevens M.J."/>
            <person name="Cernela N."/>
            <person name="Spoerry Serrano N."/>
            <person name="Schmitt S."/>
            <person name="Schrenzel J."/>
            <person name="Stephan R."/>
        </authorList>
    </citation>
    <scope>NUCLEOTIDE SEQUENCE [LARGE SCALE GENOMIC DNA]</scope>
    <source>
        <strain evidence="1 2">PP422</strain>
    </source>
</reference>
<organism evidence="1 2">
    <name type="scientific">Streptococcus suis</name>
    <dbReference type="NCBI Taxonomy" id="1307"/>
    <lineage>
        <taxon>Bacteria</taxon>
        <taxon>Bacillati</taxon>
        <taxon>Bacillota</taxon>
        <taxon>Bacilli</taxon>
        <taxon>Lactobacillales</taxon>
        <taxon>Streptococcaceae</taxon>
        <taxon>Streptococcus</taxon>
    </lineage>
</organism>
<name>A0A3R8SH47_STRSU</name>
<reference evidence="1 2" key="2">
    <citation type="submission" date="2018-12" db="EMBL/GenBank/DDBJ databases">
        <title>Whole-genome sequences of fifteen clinical Streptococcus suis strains isolated from pigs between 2006 and 2018.</title>
        <authorList>
            <person name="Stevens M.J.A."/>
            <person name="Cernela N."/>
            <person name="Spoerry Serrano N."/>
            <person name="Schmitt S."/>
            <person name="Schrenzel J."/>
            <person name="Stephan R."/>
        </authorList>
    </citation>
    <scope>NUCLEOTIDE SEQUENCE [LARGE SCALE GENOMIC DNA]</scope>
    <source>
        <strain evidence="1 2">PP422</strain>
    </source>
</reference>
<dbReference type="RefSeq" id="WP_125266299.1">
    <property type="nucleotide sequence ID" value="NZ_CP102145.1"/>
</dbReference>